<evidence type="ECO:0000313" key="1">
    <source>
        <dbReference type="EMBL" id="PZO54784.1"/>
    </source>
</evidence>
<dbReference type="GO" id="GO:0003677">
    <property type="term" value="F:DNA binding"/>
    <property type="evidence" value="ECO:0007669"/>
    <property type="project" value="InterPro"/>
</dbReference>
<dbReference type="InterPro" id="IPR015277">
    <property type="entry name" value="Restrct_endonuc_II_AvaI/BsoBI"/>
</dbReference>
<reference evidence="2" key="1">
    <citation type="submission" date="2018-04" db="EMBL/GenBank/DDBJ databases">
        <authorList>
            <person name="Cornet L."/>
        </authorList>
    </citation>
    <scope>NUCLEOTIDE SEQUENCE [LARGE SCALE GENOMIC DNA]</scope>
</reference>
<accession>A0A2W4XCH2</accession>
<keyword evidence="1" id="KW-0540">Nuclease</keyword>
<gene>
    <name evidence="1" type="ORF">DCF15_11370</name>
</gene>
<dbReference type="Gene3D" id="3.40.91.10">
    <property type="match status" value="1"/>
</dbReference>
<dbReference type="AlphaFoldDB" id="A0A2W4XCH2"/>
<keyword evidence="1" id="KW-0378">Hydrolase</keyword>
<comment type="caution">
    <text evidence="1">The sequence shown here is derived from an EMBL/GenBank/DDBJ whole genome shotgun (WGS) entry which is preliminary data.</text>
</comment>
<reference evidence="1 2" key="2">
    <citation type="submission" date="2018-06" db="EMBL/GenBank/DDBJ databases">
        <title>Metagenomic assembly of (sub)arctic Cyanobacteria and their associated microbiome from non-axenic cultures.</title>
        <authorList>
            <person name="Baurain D."/>
        </authorList>
    </citation>
    <scope>NUCLEOTIDE SEQUENCE [LARGE SCALE GENOMIC DNA]</scope>
    <source>
        <strain evidence="1">ULC027bin1</strain>
    </source>
</reference>
<dbReference type="CDD" id="cd22315">
    <property type="entry name" value="BsoBI-like"/>
    <property type="match status" value="1"/>
</dbReference>
<dbReference type="Gene3D" id="1.10.238.90">
    <property type="entry name" value="Restriction endonuclease BsobI, helical domain"/>
    <property type="match status" value="1"/>
</dbReference>
<dbReference type="EMBL" id="QBMP01000108">
    <property type="protein sequence ID" value="PZO54784.1"/>
    <property type="molecule type" value="Genomic_DNA"/>
</dbReference>
<evidence type="ECO:0000313" key="2">
    <source>
        <dbReference type="Proteomes" id="UP000249794"/>
    </source>
</evidence>
<dbReference type="InterPro" id="IPR011335">
    <property type="entry name" value="Restrct_endonuc-II-like"/>
</dbReference>
<sequence>MNPTGQPVGNKNSDQPYQSHLATKADLVTSHTETRAGFLALALEKNRQATPFITQARALKAVALPLARPANLLDLPNIQAALVAAAGISNKAAGHLDAATKEQAVRDFIANFLDVAGADWVDELVYRFLITRGDTIGGSMRNIGGAIAQRTLTRNIIATLSLANVPFEWRHAKTKKWLTGSSSDPDIEFQTNALSWTNAQGPRTLRYNYSPAIVGKNIDLCLLACAAQDFDTAVLDGSLYVALGELKGGIDPAGADEHWKTARTALLRIRDAFSRLNLAPASVFVGAAIVSGMADEIWTQLGNGTLTNAANLTDDNQLASVCRWIIDL</sequence>
<dbReference type="InterPro" id="IPR043091">
    <property type="entry name" value="Restr_endonucII_AvaI/BsoBI_hel"/>
</dbReference>
<dbReference type="SUPFAM" id="SSF52980">
    <property type="entry name" value="Restriction endonuclease-like"/>
    <property type="match status" value="1"/>
</dbReference>
<dbReference type="GO" id="GO:0009307">
    <property type="term" value="P:DNA restriction-modification system"/>
    <property type="evidence" value="ECO:0007669"/>
    <property type="project" value="InterPro"/>
</dbReference>
<name>A0A2W4XCH2_9CYAN</name>
<dbReference type="Proteomes" id="UP000249794">
    <property type="component" value="Unassembled WGS sequence"/>
</dbReference>
<proteinExistence type="predicted"/>
<dbReference type="GO" id="GO:0009036">
    <property type="term" value="F:type II site-specific deoxyribonuclease activity"/>
    <property type="evidence" value="ECO:0007669"/>
    <property type="project" value="InterPro"/>
</dbReference>
<dbReference type="Pfam" id="PF09194">
    <property type="entry name" value="Endonuc-BsobI"/>
    <property type="match status" value="1"/>
</dbReference>
<keyword evidence="1" id="KW-0255">Endonuclease</keyword>
<organism evidence="1 2">
    <name type="scientific">Phormidesmis priestleyi</name>
    <dbReference type="NCBI Taxonomy" id="268141"/>
    <lineage>
        <taxon>Bacteria</taxon>
        <taxon>Bacillati</taxon>
        <taxon>Cyanobacteriota</taxon>
        <taxon>Cyanophyceae</taxon>
        <taxon>Leptolyngbyales</taxon>
        <taxon>Leptolyngbyaceae</taxon>
        <taxon>Phormidesmis</taxon>
    </lineage>
</organism>
<protein>
    <submittedName>
        <fullName evidence="1">Restriction endonuclease</fullName>
    </submittedName>
</protein>